<keyword evidence="6" id="KW-0067">ATP-binding</keyword>
<organism evidence="6 7">
    <name type="scientific">Francisella salina</name>
    <dbReference type="NCBI Taxonomy" id="573569"/>
    <lineage>
        <taxon>Bacteria</taxon>
        <taxon>Pseudomonadati</taxon>
        <taxon>Pseudomonadota</taxon>
        <taxon>Gammaproteobacteria</taxon>
        <taxon>Thiotrichales</taxon>
        <taxon>Francisellaceae</taxon>
        <taxon>Francisella</taxon>
    </lineage>
</organism>
<proteinExistence type="predicted"/>
<comment type="catalytic activity">
    <reaction evidence="3">
        <text>L-methionyl-[protein] + [thioredoxin]-disulfide + H2O = L-methionyl-(S)-S-oxide-[protein] + [thioredoxin]-dithiol</text>
        <dbReference type="Rhea" id="RHEA:14217"/>
        <dbReference type="Rhea" id="RHEA-COMP:10698"/>
        <dbReference type="Rhea" id="RHEA-COMP:10700"/>
        <dbReference type="Rhea" id="RHEA-COMP:12313"/>
        <dbReference type="Rhea" id="RHEA-COMP:12315"/>
        <dbReference type="ChEBI" id="CHEBI:15377"/>
        <dbReference type="ChEBI" id="CHEBI:16044"/>
        <dbReference type="ChEBI" id="CHEBI:29950"/>
        <dbReference type="ChEBI" id="CHEBI:44120"/>
        <dbReference type="ChEBI" id="CHEBI:50058"/>
        <dbReference type="EC" id="1.8.4.11"/>
    </reaction>
</comment>
<dbReference type="InterPro" id="IPR036509">
    <property type="entry name" value="Met_Sox_Rdtase_MsrA_sf"/>
</dbReference>
<keyword evidence="6" id="KW-0547">Nucleotide-binding</keyword>
<dbReference type="PANTHER" id="PTHR43774:SF1">
    <property type="entry name" value="PEPTIDE METHIONINE SULFOXIDE REDUCTASE MSRA 2"/>
    <property type="match status" value="1"/>
</dbReference>
<feature type="domain" description="Peptide methionine sulphoxide reductase MsrA" evidence="5">
    <location>
        <begin position="27"/>
        <end position="126"/>
    </location>
</feature>
<evidence type="ECO:0000259" key="5">
    <source>
        <dbReference type="Pfam" id="PF01625"/>
    </source>
</evidence>
<gene>
    <name evidence="6" type="ordered locus">F7308_1974</name>
</gene>
<keyword evidence="6" id="KW-0378">Hydrolase</keyword>
<dbReference type="GO" id="GO:0005524">
    <property type="term" value="F:ATP binding"/>
    <property type="evidence" value="ECO:0007669"/>
    <property type="project" value="UniProtKB-KW"/>
</dbReference>
<evidence type="ECO:0000256" key="4">
    <source>
        <dbReference type="ARBA" id="ARBA00048782"/>
    </source>
</evidence>
<evidence type="ECO:0000313" key="6">
    <source>
        <dbReference type="EMBL" id="AEI36898.1"/>
    </source>
</evidence>
<dbReference type="SUPFAM" id="SSF55068">
    <property type="entry name" value="Peptide methionine sulfoxide reductase"/>
    <property type="match status" value="1"/>
</dbReference>
<evidence type="ECO:0000313" key="7">
    <source>
        <dbReference type="Proteomes" id="UP000000490"/>
    </source>
</evidence>
<evidence type="ECO:0000256" key="2">
    <source>
        <dbReference type="ARBA" id="ARBA00023002"/>
    </source>
</evidence>
<comment type="catalytic activity">
    <reaction evidence="4">
        <text>[thioredoxin]-disulfide + L-methionine + H2O = L-methionine (S)-S-oxide + [thioredoxin]-dithiol</text>
        <dbReference type="Rhea" id="RHEA:19993"/>
        <dbReference type="Rhea" id="RHEA-COMP:10698"/>
        <dbReference type="Rhea" id="RHEA-COMP:10700"/>
        <dbReference type="ChEBI" id="CHEBI:15377"/>
        <dbReference type="ChEBI" id="CHEBI:29950"/>
        <dbReference type="ChEBI" id="CHEBI:50058"/>
        <dbReference type="ChEBI" id="CHEBI:57844"/>
        <dbReference type="ChEBI" id="CHEBI:58772"/>
        <dbReference type="EC" id="1.8.4.11"/>
    </reaction>
</comment>
<name>A0ABM5MC67_FRAST</name>
<protein>
    <recommendedName>
        <fullName evidence="1">peptide-methionine (S)-S-oxide reductase</fullName>
        <ecNumber evidence="1">1.8.4.11</ecNumber>
    </recommendedName>
</protein>
<evidence type="ECO:0000256" key="3">
    <source>
        <dbReference type="ARBA" id="ARBA00047806"/>
    </source>
</evidence>
<sequence>MKKIIYSLSILSCSLGFSADSDTKYQKAVFAGGCFWCLESDFEYMQKHQDLSHDGIIKIISGYDGGLQKDPTYKTVSAGITNYKESVEVVYDPTKISYQDLVEYFYRRIDPTDSKGQFCDKGEQYQ</sequence>
<accession>A0ABM5MC67</accession>
<dbReference type="GO" id="GO:0016787">
    <property type="term" value="F:hydrolase activity"/>
    <property type="evidence" value="ECO:0007669"/>
    <property type="project" value="UniProtKB-KW"/>
</dbReference>
<keyword evidence="2" id="KW-0560">Oxidoreductase</keyword>
<keyword evidence="7" id="KW-1185">Reference proteome</keyword>
<dbReference type="Proteomes" id="UP000000490">
    <property type="component" value="Chromosome"/>
</dbReference>
<dbReference type="EC" id="1.8.4.11" evidence="1"/>
<dbReference type="Gene3D" id="3.30.1060.10">
    <property type="entry name" value="Peptide methionine sulphoxide reductase MsrA"/>
    <property type="match status" value="1"/>
</dbReference>
<dbReference type="PANTHER" id="PTHR43774">
    <property type="entry name" value="PEPTIDE METHIONINE SULFOXIDE REDUCTASE"/>
    <property type="match status" value="1"/>
</dbReference>
<dbReference type="Pfam" id="PF01625">
    <property type="entry name" value="PMSR"/>
    <property type="match status" value="1"/>
</dbReference>
<dbReference type="EMBL" id="CP002872">
    <property type="protein sequence ID" value="AEI36898.1"/>
    <property type="molecule type" value="Genomic_DNA"/>
</dbReference>
<evidence type="ECO:0000256" key="1">
    <source>
        <dbReference type="ARBA" id="ARBA00012502"/>
    </source>
</evidence>
<dbReference type="InterPro" id="IPR002569">
    <property type="entry name" value="Met_Sox_Rdtase_MsrA_dom"/>
</dbReference>
<reference evidence="6" key="1">
    <citation type="submission" date="2011-05" db="EMBL/GenBank/DDBJ databases">
        <authorList>
            <person name="Kuske C.R."/>
            <person name="Challacombe J.F."/>
            <person name="Siddaramappa S."/>
            <person name="Petersen J.M."/>
            <person name="Bruce D.C."/>
        </authorList>
    </citation>
    <scope>NUCLEOTIDE SEQUENCE</scope>
    <source>
        <strain evidence="6">TX077308</strain>
    </source>
</reference>